<dbReference type="InterPro" id="IPR051327">
    <property type="entry name" value="MATE_MepA_subfamily"/>
</dbReference>
<evidence type="ECO:0000256" key="5">
    <source>
        <dbReference type="ARBA" id="ARBA00022475"/>
    </source>
</evidence>
<dbReference type="GO" id="GO:0046677">
    <property type="term" value="P:response to antibiotic"/>
    <property type="evidence" value="ECO:0007669"/>
    <property type="project" value="UniProtKB-KW"/>
</dbReference>
<feature type="transmembrane region" description="Helical" evidence="10">
    <location>
        <begin position="387"/>
        <end position="408"/>
    </location>
</feature>
<accession>A0A9J6QXK1</accession>
<feature type="transmembrane region" description="Helical" evidence="10">
    <location>
        <begin position="92"/>
        <end position="113"/>
    </location>
</feature>
<proteinExistence type="inferred from homology"/>
<dbReference type="GO" id="GO:0005886">
    <property type="term" value="C:plasma membrane"/>
    <property type="evidence" value="ECO:0007669"/>
    <property type="project" value="UniProtKB-SubCell"/>
</dbReference>
<feature type="transmembrane region" description="Helical" evidence="10">
    <location>
        <begin position="14"/>
        <end position="34"/>
    </location>
</feature>
<comment type="subcellular location">
    <subcellularLocation>
        <location evidence="1">Cell membrane</location>
        <topology evidence="1">Multi-pass membrane protein</topology>
    </subcellularLocation>
</comment>
<evidence type="ECO:0000256" key="9">
    <source>
        <dbReference type="ARBA" id="ARBA00023251"/>
    </source>
</evidence>
<dbReference type="InterPro" id="IPR048279">
    <property type="entry name" value="MdtK-like"/>
</dbReference>
<reference evidence="11" key="1">
    <citation type="submission" date="2022-09" db="EMBL/GenBank/DDBJ databases">
        <title>Culturomic study of gut microbiota in children with autism spectrum disorder.</title>
        <authorList>
            <person name="Efimov B.A."/>
            <person name="Chaplin A.V."/>
            <person name="Sokolova S.R."/>
            <person name="Pikina A.P."/>
            <person name="Korzhanova M."/>
            <person name="Belova V."/>
            <person name="Korostin D."/>
        </authorList>
    </citation>
    <scope>NUCLEOTIDE SEQUENCE</scope>
    <source>
        <strain evidence="11">ASD5510</strain>
    </source>
</reference>
<evidence type="ECO:0000256" key="10">
    <source>
        <dbReference type="SAM" id="Phobius"/>
    </source>
</evidence>
<dbReference type="Pfam" id="PF01554">
    <property type="entry name" value="MatE"/>
    <property type="match status" value="2"/>
</dbReference>
<keyword evidence="7 10" id="KW-1133">Transmembrane helix</keyword>
<protein>
    <recommendedName>
        <fullName evidence="3">Multidrug export protein MepA</fullName>
    </recommendedName>
</protein>
<dbReference type="GO" id="GO:0042910">
    <property type="term" value="F:xenobiotic transmembrane transporter activity"/>
    <property type="evidence" value="ECO:0007669"/>
    <property type="project" value="InterPro"/>
</dbReference>
<sequence length="443" mass="48145">MQIKLSDHFTYGRLFRFVLPSIMMMVFISIYGVVDGLFVSNFVGKTQFAAINLIMPVLMILGALGFMVGTGGSAIVAKTLGEGEHEKANRYFSMLVYVVVGGGLAISMLGFVFMPSISRFLGASGDLLESCVLYGRIMMASLTGFMLQNVFQAFLITAEKPRMGLLITVAAGCTNIVLDFLFIVVFHWGLAGAAIATAMSELVAGLVPLGYFLRENTSLLRLGRTRFMGAILLKTCINGSSELMTHISMSIVTVLYNFQLMRLAGENGIAAYGVIMYVHFIFASIYLGYGVGCAPIFGFHYGAKNKCELQNMFKKSFRIIAVVGLLLAITAISFAGPLAKLFVGYDQELWQMTSHGLRVFSIAFLFSGFNTFGSALFTALSNGVVSAIISFVRVMIFEVSAIIFLPILFGLNGIWCSIIVAEVLALGVTGSFIAAKRKRYGYL</sequence>
<comment type="similarity">
    <text evidence="2">Belongs to the multi antimicrobial extrusion (MATE) (TC 2.A.66.1) family. MepA subfamily.</text>
</comment>
<dbReference type="PANTHER" id="PTHR43823">
    <property type="entry name" value="SPORULATION PROTEIN YKVU"/>
    <property type="match status" value="1"/>
</dbReference>
<dbReference type="InterPro" id="IPR002528">
    <property type="entry name" value="MATE_fam"/>
</dbReference>
<evidence type="ECO:0000256" key="2">
    <source>
        <dbReference type="ARBA" id="ARBA00008417"/>
    </source>
</evidence>
<evidence type="ECO:0000256" key="1">
    <source>
        <dbReference type="ARBA" id="ARBA00004651"/>
    </source>
</evidence>
<evidence type="ECO:0000256" key="4">
    <source>
        <dbReference type="ARBA" id="ARBA00022448"/>
    </source>
</evidence>
<feature type="transmembrane region" description="Helical" evidence="10">
    <location>
        <begin position="163"/>
        <end position="188"/>
    </location>
</feature>
<keyword evidence="4" id="KW-0813">Transport</keyword>
<evidence type="ECO:0000256" key="3">
    <source>
        <dbReference type="ARBA" id="ARBA00022106"/>
    </source>
</evidence>
<keyword evidence="9" id="KW-0046">Antibiotic resistance</keyword>
<feature type="transmembrane region" description="Helical" evidence="10">
    <location>
        <begin position="270"/>
        <end position="298"/>
    </location>
</feature>
<evidence type="ECO:0000313" key="12">
    <source>
        <dbReference type="Proteomes" id="UP001065549"/>
    </source>
</evidence>
<feature type="transmembrane region" description="Helical" evidence="10">
    <location>
        <begin position="194"/>
        <end position="214"/>
    </location>
</feature>
<dbReference type="PANTHER" id="PTHR43823:SF3">
    <property type="entry name" value="MULTIDRUG EXPORT PROTEIN MEPA"/>
    <property type="match status" value="1"/>
</dbReference>
<dbReference type="Proteomes" id="UP001065549">
    <property type="component" value="Unassembled WGS sequence"/>
</dbReference>
<feature type="transmembrane region" description="Helical" evidence="10">
    <location>
        <begin position="414"/>
        <end position="435"/>
    </location>
</feature>
<dbReference type="EMBL" id="JAOSHN010000008">
    <property type="protein sequence ID" value="MCU7380231.1"/>
    <property type="molecule type" value="Genomic_DNA"/>
</dbReference>
<evidence type="ECO:0000313" key="11">
    <source>
        <dbReference type="EMBL" id="MCU7380231.1"/>
    </source>
</evidence>
<keyword evidence="6 10" id="KW-0812">Transmembrane</keyword>
<feature type="transmembrane region" description="Helical" evidence="10">
    <location>
        <begin position="319"/>
        <end position="339"/>
    </location>
</feature>
<gene>
    <name evidence="11" type="ORF">OBO34_18020</name>
</gene>
<dbReference type="CDD" id="cd13143">
    <property type="entry name" value="MATE_MepA_like"/>
    <property type="match status" value="1"/>
</dbReference>
<keyword evidence="12" id="KW-1185">Reference proteome</keyword>
<evidence type="ECO:0000256" key="6">
    <source>
        <dbReference type="ARBA" id="ARBA00022692"/>
    </source>
</evidence>
<name>A0A9J6QXK1_9FIRM</name>
<evidence type="ECO:0000256" key="7">
    <source>
        <dbReference type="ARBA" id="ARBA00022989"/>
    </source>
</evidence>
<keyword evidence="8 10" id="KW-0472">Membrane</keyword>
<dbReference type="PIRSF" id="PIRSF006603">
    <property type="entry name" value="DinF"/>
    <property type="match status" value="1"/>
</dbReference>
<evidence type="ECO:0000256" key="8">
    <source>
        <dbReference type="ARBA" id="ARBA00023136"/>
    </source>
</evidence>
<organism evidence="11 12">
    <name type="scientific">Hominibacterium faecale</name>
    <dbReference type="NCBI Taxonomy" id="2839743"/>
    <lineage>
        <taxon>Bacteria</taxon>
        <taxon>Bacillati</taxon>
        <taxon>Bacillota</taxon>
        <taxon>Clostridia</taxon>
        <taxon>Peptostreptococcales</taxon>
        <taxon>Anaerovoracaceae</taxon>
        <taxon>Hominibacterium</taxon>
    </lineage>
</organism>
<dbReference type="RefSeq" id="WP_148398824.1">
    <property type="nucleotide sequence ID" value="NZ_JAOSHN010000008.1"/>
</dbReference>
<feature type="transmembrane region" description="Helical" evidence="10">
    <location>
        <begin position="359"/>
        <end position="380"/>
    </location>
</feature>
<comment type="caution">
    <text evidence="11">The sequence shown here is derived from an EMBL/GenBank/DDBJ whole genome shotgun (WGS) entry which is preliminary data.</text>
</comment>
<feature type="transmembrane region" description="Helical" evidence="10">
    <location>
        <begin position="133"/>
        <end position="151"/>
    </location>
</feature>
<dbReference type="InterPro" id="IPR045070">
    <property type="entry name" value="MATE_MepA-like"/>
</dbReference>
<dbReference type="GO" id="GO:0015297">
    <property type="term" value="F:antiporter activity"/>
    <property type="evidence" value="ECO:0007669"/>
    <property type="project" value="InterPro"/>
</dbReference>
<feature type="transmembrane region" description="Helical" evidence="10">
    <location>
        <begin position="54"/>
        <end position="80"/>
    </location>
</feature>
<dbReference type="AlphaFoldDB" id="A0A9J6QXK1"/>
<keyword evidence="5" id="KW-1003">Cell membrane</keyword>